<evidence type="ECO:0000259" key="11">
    <source>
        <dbReference type="PROSITE" id="PS50853"/>
    </source>
</evidence>
<comment type="subcellular location">
    <subcellularLocation>
        <location evidence="1">Cell membrane</location>
        <topology evidence="1">Lipid-anchor</topology>
        <topology evidence="1">GPI-anchor</topology>
    </subcellularLocation>
</comment>
<dbReference type="InterPro" id="IPR000998">
    <property type="entry name" value="MAM_dom"/>
</dbReference>
<evidence type="ECO:0000256" key="8">
    <source>
        <dbReference type="SAM" id="SignalP"/>
    </source>
</evidence>
<dbReference type="InterPro" id="IPR036116">
    <property type="entry name" value="FN3_sf"/>
</dbReference>
<comment type="caution">
    <text evidence="12">The sequence shown here is derived from an EMBL/GenBank/DDBJ whole genome shotgun (WGS) entry which is preliminary data.</text>
</comment>
<dbReference type="SUPFAM" id="SSF48726">
    <property type="entry name" value="Immunoglobulin"/>
    <property type="match status" value="6"/>
</dbReference>
<name>A0ABR0Z9S5_HUSHU</name>
<dbReference type="InterPro" id="IPR013783">
    <property type="entry name" value="Ig-like_fold"/>
</dbReference>
<dbReference type="SUPFAM" id="SSF49899">
    <property type="entry name" value="Concanavalin A-like lectins/glucanases"/>
    <property type="match status" value="1"/>
</dbReference>
<feature type="domain" description="Ig-like" evidence="10">
    <location>
        <begin position="442"/>
        <end position="532"/>
    </location>
</feature>
<feature type="region of interest" description="Disordered" evidence="7">
    <location>
        <begin position="771"/>
        <end position="794"/>
    </location>
</feature>
<dbReference type="InterPro" id="IPR013098">
    <property type="entry name" value="Ig_I-set"/>
</dbReference>
<keyword evidence="3" id="KW-0472">Membrane</keyword>
<dbReference type="InterPro" id="IPR013320">
    <property type="entry name" value="ConA-like_dom_sf"/>
</dbReference>
<dbReference type="PROSITE" id="PS50853">
    <property type="entry name" value="FN3"/>
    <property type="match status" value="1"/>
</dbReference>
<evidence type="ECO:0000256" key="4">
    <source>
        <dbReference type="ARBA" id="ARBA00022737"/>
    </source>
</evidence>
<dbReference type="SMART" id="SM00408">
    <property type="entry name" value="IGc2"/>
    <property type="match status" value="6"/>
</dbReference>
<keyword evidence="3" id="KW-0325">Glycoprotein</keyword>
<feature type="chain" id="PRO_5045754082" evidence="8">
    <location>
        <begin position="26"/>
        <end position="1132"/>
    </location>
</feature>
<dbReference type="Pfam" id="PF00629">
    <property type="entry name" value="MAM"/>
    <property type="match status" value="1"/>
</dbReference>
<dbReference type="InterPro" id="IPR003598">
    <property type="entry name" value="Ig_sub2"/>
</dbReference>
<feature type="domain" description="Ig-like" evidence="10">
    <location>
        <begin position="242"/>
        <end position="325"/>
    </location>
</feature>
<feature type="domain" description="Ig-like" evidence="10">
    <location>
        <begin position="540"/>
        <end position="627"/>
    </location>
</feature>
<protein>
    <submittedName>
        <fullName evidence="12">MAM domain-containing glycosylphosphatidylinositol anchor protein 2-like</fullName>
    </submittedName>
</protein>
<feature type="domain" description="Ig-like" evidence="10">
    <location>
        <begin position="27"/>
        <end position="127"/>
    </location>
</feature>
<keyword evidence="2" id="KW-1003">Cell membrane</keyword>
<dbReference type="SMART" id="SM00409">
    <property type="entry name" value="IG"/>
    <property type="match status" value="6"/>
</dbReference>
<gene>
    <name evidence="12" type="ORF">HHUSO_G17819</name>
</gene>
<dbReference type="EMBL" id="JAHFZB010000015">
    <property type="protein sequence ID" value="KAK6481539.1"/>
    <property type="molecule type" value="Genomic_DNA"/>
</dbReference>
<evidence type="ECO:0000256" key="7">
    <source>
        <dbReference type="SAM" id="MobiDB-lite"/>
    </source>
</evidence>
<dbReference type="CDD" id="cd06263">
    <property type="entry name" value="MAM"/>
    <property type="match status" value="1"/>
</dbReference>
<organism evidence="12 13">
    <name type="scientific">Huso huso</name>
    <name type="common">Beluga</name>
    <name type="synonym">Acipenser huso</name>
    <dbReference type="NCBI Taxonomy" id="61971"/>
    <lineage>
        <taxon>Eukaryota</taxon>
        <taxon>Metazoa</taxon>
        <taxon>Chordata</taxon>
        <taxon>Craniata</taxon>
        <taxon>Vertebrata</taxon>
        <taxon>Euteleostomi</taxon>
        <taxon>Actinopterygii</taxon>
        <taxon>Chondrostei</taxon>
        <taxon>Acipenseriformes</taxon>
        <taxon>Acipenseridae</taxon>
        <taxon>Huso</taxon>
    </lineage>
</organism>
<dbReference type="SUPFAM" id="SSF49265">
    <property type="entry name" value="Fibronectin type III"/>
    <property type="match status" value="1"/>
</dbReference>
<feature type="domain" description="Fibronectin type-III" evidence="11">
    <location>
        <begin position="638"/>
        <end position="739"/>
    </location>
</feature>
<sequence>MDLVFGLFWLLTVCLEGICCQGVYAPPSVRIVHSGQACNIEEERYTERVYTIKEGETLELTCLVTGHPRPQIRWTKTAGSASDRFQDSSVFNETLRISNIQRHQGGRYYCKAENGLGSPAIKSIRVDVYYLDDPSVTVHQSIGEAKEQFYYERTVFLRCVANSNPPVRYSWRRGRDVLSQGSDKGVEIYEPFFTQGETKILKLKNLRPQDYANYSCIASVRNVCSIPDKMVVFRLSNKTASPSIKLLVEDPIVVNPGETVTLVCITSGGEPAPTLTWVRGTETLPQKSVLNGGTLTLPAITSEDAGIYSCVANNNVGNPAKKSTTIIVRALKKGRFWITPDPYHNDDNIQIGREVKISCQVEATPPEELAFSWLKNGRPLRSSERMVITQTDPDASPGTTNLDIIDLKFTDFGTYTCMASLKGGGIADISIDVNISSTTVPPKLSIPSGKSPLVTREGDTVELQCQVTGKPKPIILWSRADKEAPMPDGSMETESYDGILRIVNVSREMTGSYRCQTSQYNGFNVKPRETVVELIVQYPPTVEPMFTEMRQGLGRNIVMNCRVLRAYPSRVLSYEWRLAGRVLRTGYFDSQDSTEYTVSSLVREGYGVYNCSIVNEAGTGRCSFLVTGQAYAPEFYYDTFNPLWQNRPRVYSYSLQWTQMNPNAVDRILAYRLGIRQAGQQRWWEQEIPVNGMIQKGELITYNLSELIKPEAYEVRLTPITKFGEGDSTIRMIKYSGQIAISLTGNFHCGFEEDPICMFTQEKSDNFDWTRQSASTRDTKYTPNTGPTTDRSGSKQGFYMYIETSRPRLEGEKARLMTPTFNVAPKNPYGATNSAYCFSFYYHMYGKHIGTLNAYLRLKGQTTVDSPVWALSGNQGEHWRLATANIHPNTSFQASAIIFEGIRGPGIEGDIAIDDVSLMEGECMKADEPNVAGISACSPGGSHIWQLPVALLLALYSHRRIEKLPCLDVFRIEKLPCLDVFRIEKLSYLDVFRIEKLSCLDVFRIEKLSCLDVFRIEKLPCLDVFRIEKLSYLDVFRIEKLSCLDVFRIEKLPCLDVFRIEKLPVLMIEKLSCLDVFRIEKLPCLDVFRIEKLFCLDVFRIENLSCLDVFRIEKLSYLDVFRIEKLPCDSPS</sequence>
<dbReference type="InterPro" id="IPR003599">
    <property type="entry name" value="Ig_sub"/>
</dbReference>
<accession>A0ABR0Z9S5</accession>
<dbReference type="SMART" id="SM00137">
    <property type="entry name" value="MAM"/>
    <property type="match status" value="1"/>
</dbReference>
<evidence type="ECO:0000256" key="2">
    <source>
        <dbReference type="ARBA" id="ARBA00022475"/>
    </source>
</evidence>
<dbReference type="InterPro" id="IPR003961">
    <property type="entry name" value="FN3_dom"/>
</dbReference>
<dbReference type="Proteomes" id="UP001369086">
    <property type="component" value="Unassembled WGS sequence"/>
</dbReference>
<feature type="domain" description="MAM" evidence="9">
    <location>
        <begin position="747"/>
        <end position="925"/>
    </location>
</feature>
<feature type="domain" description="Ig-like" evidence="10">
    <location>
        <begin position="134"/>
        <end position="219"/>
    </location>
</feature>
<keyword evidence="5" id="KW-0449">Lipoprotein</keyword>
<evidence type="ECO:0000313" key="13">
    <source>
        <dbReference type="Proteomes" id="UP001369086"/>
    </source>
</evidence>
<dbReference type="PROSITE" id="PS50835">
    <property type="entry name" value="IG_LIKE"/>
    <property type="match status" value="6"/>
</dbReference>
<dbReference type="PANTHER" id="PTHR45080:SF35">
    <property type="entry name" value="MAM DOMAIN-CONTAINING GLYCOSYLPHOSPHATIDYLINOSITOL ANCHOR 2"/>
    <property type="match status" value="1"/>
</dbReference>
<evidence type="ECO:0000256" key="1">
    <source>
        <dbReference type="ARBA" id="ARBA00004609"/>
    </source>
</evidence>
<dbReference type="Pfam" id="PF13927">
    <property type="entry name" value="Ig_3"/>
    <property type="match status" value="4"/>
</dbReference>
<dbReference type="InterPro" id="IPR007110">
    <property type="entry name" value="Ig-like_dom"/>
</dbReference>
<evidence type="ECO:0000256" key="3">
    <source>
        <dbReference type="ARBA" id="ARBA00022622"/>
    </source>
</evidence>
<dbReference type="Gene3D" id="2.60.120.200">
    <property type="match status" value="1"/>
</dbReference>
<evidence type="ECO:0000259" key="10">
    <source>
        <dbReference type="PROSITE" id="PS50835"/>
    </source>
</evidence>
<reference evidence="12 13" key="1">
    <citation type="submission" date="2021-05" db="EMBL/GenBank/DDBJ databases">
        <authorList>
            <person name="Zahm M."/>
            <person name="Klopp C."/>
            <person name="Cabau C."/>
            <person name="Kuhl H."/>
            <person name="Suciu R."/>
            <person name="Ciorpac M."/>
            <person name="Holostenco D."/>
            <person name="Gessner J."/>
            <person name="Wuertz S."/>
            <person name="Hohne C."/>
            <person name="Stock M."/>
            <person name="Gislard M."/>
            <person name="Lluch J."/>
            <person name="Milhes M."/>
            <person name="Lampietro C."/>
            <person name="Lopez Roques C."/>
            <person name="Donnadieu C."/>
            <person name="Du K."/>
            <person name="Schartl M."/>
            <person name="Guiguen Y."/>
        </authorList>
    </citation>
    <scope>NUCLEOTIDE SEQUENCE [LARGE SCALE GENOMIC DNA]</scope>
    <source>
        <strain evidence="12">Hh-F2</strain>
        <tissue evidence="12">Blood</tissue>
    </source>
</reference>
<dbReference type="Gene3D" id="2.60.40.10">
    <property type="entry name" value="Immunoglobulins"/>
    <property type="match status" value="7"/>
</dbReference>
<dbReference type="PROSITE" id="PS50060">
    <property type="entry name" value="MAM_2"/>
    <property type="match status" value="1"/>
</dbReference>
<keyword evidence="4" id="KW-0677">Repeat</keyword>
<dbReference type="PANTHER" id="PTHR45080">
    <property type="entry name" value="CONTACTIN 5"/>
    <property type="match status" value="1"/>
</dbReference>
<keyword evidence="13" id="KW-1185">Reference proteome</keyword>
<evidence type="ECO:0000256" key="5">
    <source>
        <dbReference type="ARBA" id="ARBA00023288"/>
    </source>
</evidence>
<proteinExistence type="predicted"/>
<keyword evidence="3" id="KW-0336">GPI-anchor</keyword>
<feature type="signal peptide" evidence="8">
    <location>
        <begin position="1"/>
        <end position="25"/>
    </location>
</feature>
<dbReference type="InterPro" id="IPR036179">
    <property type="entry name" value="Ig-like_dom_sf"/>
</dbReference>
<evidence type="ECO:0000259" key="9">
    <source>
        <dbReference type="PROSITE" id="PS50060"/>
    </source>
</evidence>
<feature type="domain" description="Ig-like" evidence="10">
    <location>
        <begin position="340"/>
        <end position="436"/>
    </location>
</feature>
<keyword evidence="6" id="KW-0393">Immunoglobulin domain</keyword>
<dbReference type="CDD" id="cd00096">
    <property type="entry name" value="Ig"/>
    <property type="match status" value="2"/>
</dbReference>
<evidence type="ECO:0000313" key="12">
    <source>
        <dbReference type="EMBL" id="KAK6481539.1"/>
    </source>
</evidence>
<keyword evidence="8" id="KW-0732">Signal</keyword>
<dbReference type="Pfam" id="PF07679">
    <property type="entry name" value="I-set"/>
    <property type="match status" value="1"/>
</dbReference>
<dbReference type="InterPro" id="IPR050958">
    <property type="entry name" value="Cell_Adh-Cytoskel_Orgn"/>
</dbReference>
<evidence type="ECO:0000256" key="6">
    <source>
        <dbReference type="ARBA" id="ARBA00023319"/>
    </source>
</evidence>